<keyword evidence="3" id="KW-1185">Reference proteome</keyword>
<dbReference type="Proteomes" id="UP000758168">
    <property type="component" value="Unassembled WGS sequence"/>
</dbReference>
<keyword evidence="1" id="KW-1133">Transmembrane helix</keyword>
<sequence>MSAPAAPALVRRLVARDPDEPHRVATPLELLTDLCFVVAIAAAATQLHHAVVEDHVVAGVTGFLMAFFAIWWAWLNFTWFASAYDNDDVVYRLLTIVQILGVLVLAAGIPLVFEGHFTVVVLGYVVMRVALVLQWLRAAQQDPAHRTTNRRYALGIVVVQLGWVAFIPLAELEVLRVPLFVLLAAADVAVPVWAERAGMTSWHPHHVAERYGLFFIIVLGETVLAATTAVSEAFADPAARLGVLVVVVSSVLIVFSCWWLYFSREAGPVLARARTEGLGLAFRWGFGHYAVFASAAAVGAGLAARVDHWTHHAEAPELVTAASVTVPTAVLVAMIWLIQLRGPDASARTAVPFGLAVLLVLAGTLTPVPELVAGLVVAALLVVEVRLAAAAGGTAAP</sequence>
<feature type="transmembrane region" description="Helical" evidence="1">
    <location>
        <begin position="151"/>
        <end position="169"/>
    </location>
</feature>
<feature type="transmembrane region" description="Helical" evidence="1">
    <location>
        <begin position="241"/>
        <end position="261"/>
    </location>
</feature>
<dbReference type="PANTHER" id="PTHR36840:SF1">
    <property type="entry name" value="BLL5714 PROTEIN"/>
    <property type="match status" value="1"/>
</dbReference>
<gene>
    <name evidence="2" type="ORF">JOF54_003015</name>
</gene>
<name>A0ABS4ZD48_9ACTN</name>
<evidence type="ECO:0000256" key="1">
    <source>
        <dbReference type="SAM" id="Phobius"/>
    </source>
</evidence>
<keyword evidence="1" id="KW-0472">Membrane</keyword>
<feature type="transmembrane region" description="Helical" evidence="1">
    <location>
        <begin position="318"/>
        <end position="338"/>
    </location>
</feature>
<dbReference type="InterPro" id="IPR010640">
    <property type="entry name" value="Low_temperature_requirement_A"/>
</dbReference>
<dbReference type="PANTHER" id="PTHR36840">
    <property type="entry name" value="BLL5714 PROTEIN"/>
    <property type="match status" value="1"/>
</dbReference>
<feature type="transmembrane region" description="Helical" evidence="1">
    <location>
        <begin position="175"/>
        <end position="193"/>
    </location>
</feature>
<proteinExistence type="predicted"/>
<dbReference type="Pfam" id="PF06772">
    <property type="entry name" value="LtrA"/>
    <property type="match status" value="1"/>
</dbReference>
<feature type="transmembrane region" description="Helical" evidence="1">
    <location>
        <begin position="282"/>
        <end position="306"/>
    </location>
</feature>
<feature type="transmembrane region" description="Helical" evidence="1">
    <location>
        <begin position="345"/>
        <end position="365"/>
    </location>
</feature>
<keyword evidence="1" id="KW-0812">Transmembrane</keyword>
<feature type="transmembrane region" description="Helical" evidence="1">
    <location>
        <begin position="56"/>
        <end position="77"/>
    </location>
</feature>
<protein>
    <submittedName>
        <fullName evidence="2">Low temperature requirement protein LtrA</fullName>
    </submittedName>
</protein>
<dbReference type="EMBL" id="JAGIOB010000001">
    <property type="protein sequence ID" value="MBP2418093.1"/>
    <property type="molecule type" value="Genomic_DNA"/>
</dbReference>
<comment type="caution">
    <text evidence="2">The sequence shown here is derived from an EMBL/GenBank/DDBJ whole genome shotgun (WGS) entry which is preliminary data.</text>
</comment>
<feature type="transmembrane region" description="Helical" evidence="1">
    <location>
        <begin position="89"/>
        <end position="113"/>
    </location>
</feature>
<dbReference type="RefSeq" id="WP_210057322.1">
    <property type="nucleotide sequence ID" value="NZ_BAAAMH010000010.1"/>
</dbReference>
<reference evidence="2 3" key="1">
    <citation type="submission" date="2021-03" db="EMBL/GenBank/DDBJ databases">
        <title>Sequencing the genomes of 1000 actinobacteria strains.</title>
        <authorList>
            <person name="Klenk H.-P."/>
        </authorList>
    </citation>
    <scope>NUCLEOTIDE SEQUENCE [LARGE SCALE GENOMIC DNA]</scope>
    <source>
        <strain evidence="2 3">DSM 12936</strain>
    </source>
</reference>
<evidence type="ECO:0000313" key="3">
    <source>
        <dbReference type="Proteomes" id="UP000758168"/>
    </source>
</evidence>
<feature type="transmembrane region" description="Helical" evidence="1">
    <location>
        <begin position="119"/>
        <end position="139"/>
    </location>
</feature>
<feature type="transmembrane region" description="Helical" evidence="1">
    <location>
        <begin position="213"/>
        <end position="235"/>
    </location>
</feature>
<accession>A0ABS4ZD48</accession>
<evidence type="ECO:0000313" key="2">
    <source>
        <dbReference type="EMBL" id="MBP2418093.1"/>
    </source>
</evidence>
<organism evidence="2 3">
    <name type="scientific">Microlunatus capsulatus</name>
    <dbReference type="NCBI Taxonomy" id="99117"/>
    <lineage>
        <taxon>Bacteria</taxon>
        <taxon>Bacillati</taxon>
        <taxon>Actinomycetota</taxon>
        <taxon>Actinomycetes</taxon>
        <taxon>Propionibacteriales</taxon>
        <taxon>Propionibacteriaceae</taxon>
        <taxon>Microlunatus</taxon>
    </lineage>
</organism>